<evidence type="ECO:0000256" key="1">
    <source>
        <dbReference type="SAM" id="MobiDB-lite"/>
    </source>
</evidence>
<protein>
    <submittedName>
        <fullName evidence="2">Uncharacterized protein</fullName>
    </submittedName>
</protein>
<dbReference type="AlphaFoldDB" id="A0AAN8VUG2"/>
<dbReference type="PANTHER" id="PTHR36054">
    <property type="entry name" value="PROTEIN SICKLE"/>
    <property type="match status" value="1"/>
</dbReference>
<feature type="compositionally biased region" description="Polar residues" evidence="1">
    <location>
        <begin position="104"/>
        <end position="117"/>
    </location>
</feature>
<organism evidence="2 3">
    <name type="scientific">Dillenia turbinata</name>
    <dbReference type="NCBI Taxonomy" id="194707"/>
    <lineage>
        <taxon>Eukaryota</taxon>
        <taxon>Viridiplantae</taxon>
        <taxon>Streptophyta</taxon>
        <taxon>Embryophyta</taxon>
        <taxon>Tracheophyta</taxon>
        <taxon>Spermatophyta</taxon>
        <taxon>Magnoliopsida</taxon>
        <taxon>eudicotyledons</taxon>
        <taxon>Gunneridae</taxon>
        <taxon>Pentapetalae</taxon>
        <taxon>Dilleniales</taxon>
        <taxon>Dilleniaceae</taxon>
        <taxon>Dillenia</taxon>
    </lineage>
</organism>
<proteinExistence type="predicted"/>
<dbReference type="EMBL" id="JBAMMX010000005">
    <property type="protein sequence ID" value="KAK6940270.1"/>
    <property type="molecule type" value="Genomic_DNA"/>
</dbReference>
<feature type="compositionally biased region" description="Pro residues" evidence="1">
    <location>
        <begin position="52"/>
        <end position="66"/>
    </location>
</feature>
<gene>
    <name evidence="2" type="ORF">RJ641_029801</name>
</gene>
<accession>A0AAN8VUG2</accession>
<feature type="region of interest" description="Disordered" evidence="1">
    <location>
        <begin position="36"/>
        <end position="210"/>
    </location>
</feature>
<dbReference type="PANTHER" id="PTHR36054:SF2">
    <property type="entry name" value="PROTEIN SICKLE"/>
    <property type="match status" value="1"/>
</dbReference>
<dbReference type="GO" id="GO:0000398">
    <property type="term" value="P:mRNA splicing, via spliceosome"/>
    <property type="evidence" value="ECO:0007669"/>
    <property type="project" value="InterPro"/>
</dbReference>
<evidence type="ECO:0000313" key="2">
    <source>
        <dbReference type="EMBL" id="KAK6940270.1"/>
    </source>
</evidence>
<dbReference type="GO" id="GO:0035196">
    <property type="term" value="P:miRNA processing"/>
    <property type="evidence" value="ECO:0007669"/>
    <property type="project" value="InterPro"/>
</dbReference>
<name>A0AAN8VUG2_9MAGN</name>
<dbReference type="Proteomes" id="UP001370490">
    <property type="component" value="Unassembled WGS sequence"/>
</dbReference>
<evidence type="ECO:0000313" key="3">
    <source>
        <dbReference type="Proteomes" id="UP001370490"/>
    </source>
</evidence>
<dbReference type="InterPro" id="IPR039292">
    <property type="entry name" value="SICKLE"/>
</dbReference>
<reference evidence="2 3" key="1">
    <citation type="submission" date="2023-12" db="EMBL/GenBank/DDBJ databases">
        <title>A high-quality genome assembly for Dillenia turbinata (Dilleniales).</title>
        <authorList>
            <person name="Chanderbali A."/>
        </authorList>
    </citation>
    <scope>NUCLEOTIDE SEQUENCE [LARGE SCALE GENOMIC DNA]</scope>
    <source>
        <strain evidence="2">LSX21</strain>
        <tissue evidence="2">Leaf</tissue>
    </source>
</reference>
<comment type="caution">
    <text evidence="2">The sequence shown here is derived from an EMBL/GenBank/DDBJ whole genome shotgun (WGS) entry which is preliminary data.</text>
</comment>
<feature type="region of interest" description="Disordered" evidence="1">
    <location>
        <begin position="235"/>
        <end position="267"/>
    </location>
</feature>
<keyword evidence="3" id="KW-1185">Reference proteome</keyword>
<feature type="compositionally biased region" description="Polar residues" evidence="1">
    <location>
        <begin position="86"/>
        <end position="97"/>
    </location>
</feature>
<sequence>MEMETPTALSNPLLLETLEDSGDSVSRFDFYTDPMSAFSTNKRTKTAAPSHFTPPPRAASPRPRFPSSPFSGPRNFEMTPPPAQQFAPSFSPDTRQYQAHGIHQSYQSQSSIGTASPFSVHPRMPLGDWNNAGGTPRYQVPPPPGGWSTPPTGFVRASTPTFSSGQGRGRVNHRPRPVSGHGGSPGPFSGRGRFSNHDSSPGSGRSGGWVLREKEIKSMLEDPWKDLKPVIWRRLDTPGSKSPWLSKSIRKTADKAPNPPQKYSSKSSLAEYLAASFNEAVDSTKEFSST</sequence>